<dbReference type="EMBL" id="UOFG01000010">
    <property type="protein sequence ID" value="VAW58033.1"/>
    <property type="molecule type" value="Genomic_DNA"/>
</dbReference>
<dbReference type="AlphaFoldDB" id="A0A3B0X0I9"/>
<accession>A0A3B0X0I9</accession>
<sequence length="341" mass="40180">MTKPTIITDGIKNLVKILKKHGMPVDFMEYVIKRGYKFQTTDKTSENLYKQKIININKYPAKYLKNFKPDDHEFNDRIIDDLYHEMTHAYFSLQGIRIGKPINIKSKHFKKHLKHKQNALRTISNSRKHYNNALIYPRRNNTFITEKDNPFGKKIEFGDLGPLSILFTKHLNNNSTLNILSIRRLAAEAFAEYTGERARAYWGVYEKFHSSINEIKKEKSPYPSVLKIDLEYYRPYLIKRGKEFSAQMRKLNHGYTLSEPMSEYLNLLSLDLLRQNDRFVTWGTLTRVPLALKNFCDIKLLENKIHADFGKNKKLEELRIRYNKLVPASLKQFKISLADLK</sequence>
<organism evidence="1">
    <name type="scientific">hydrothermal vent metagenome</name>
    <dbReference type="NCBI Taxonomy" id="652676"/>
    <lineage>
        <taxon>unclassified sequences</taxon>
        <taxon>metagenomes</taxon>
        <taxon>ecological metagenomes</taxon>
    </lineage>
</organism>
<gene>
    <name evidence="1" type="ORF">MNBD_GAMMA11-2479</name>
</gene>
<name>A0A3B0X0I9_9ZZZZ</name>
<evidence type="ECO:0000313" key="1">
    <source>
        <dbReference type="EMBL" id="VAW58033.1"/>
    </source>
</evidence>
<reference evidence="1" key="1">
    <citation type="submission" date="2018-06" db="EMBL/GenBank/DDBJ databases">
        <authorList>
            <person name="Zhirakovskaya E."/>
        </authorList>
    </citation>
    <scope>NUCLEOTIDE SEQUENCE</scope>
</reference>
<protein>
    <submittedName>
        <fullName evidence="1">Uncharacterized protein</fullName>
    </submittedName>
</protein>
<proteinExistence type="predicted"/>